<evidence type="ECO:0000313" key="3">
    <source>
        <dbReference type="Proteomes" id="UP000024635"/>
    </source>
</evidence>
<feature type="compositionally biased region" description="Acidic residues" evidence="1">
    <location>
        <begin position="301"/>
        <end position="311"/>
    </location>
</feature>
<proteinExistence type="predicted"/>
<dbReference type="EMBL" id="JARK01001408">
    <property type="protein sequence ID" value="EYC07013.1"/>
    <property type="molecule type" value="Genomic_DNA"/>
</dbReference>
<feature type="region of interest" description="Disordered" evidence="1">
    <location>
        <begin position="33"/>
        <end position="71"/>
    </location>
</feature>
<evidence type="ECO:0000256" key="1">
    <source>
        <dbReference type="SAM" id="MobiDB-lite"/>
    </source>
</evidence>
<dbReference type="OrthoDB" id="5844244at2759"/>
<feature type="compositionally biased region" description="Basic and acidic residues" evidence="1">
    <location>
        <begin position="336"/>
        <end position="422"/>
    </location>
</feature>
<dbReference type="AlphaFoldDB" id="A0A016TXD9"/>
<evidence type="ECO:0000313" key="2">
    <source>
        <dbReference type="EMBL" id="EYC07013.1"/>
    </source>
</evidence>
<gene>
    <name evidence="2" type="primary">Acey_s0072.g649</name>
    <name evidence="2" type="ORF">Y032_0072g649</name>
</gene>
<feature type="region of interest" description="Disordered" evidence="1">
    <location>
        <begin position="290"/>
        <end position="311"/>
    </location>
</feature>
<feature type="compositionally biased region" description="Basic and acidic residues" evidence="1">
    <location>
        <begin position="36"/>
        <end position="45"/>
    </location>
</feature>
<feature type="region of interest" description="Disordered" evidence="1">
    <location>
        <begin position="336"/>
        <end position="433"/>
    </location>
</feature>
<dbReference type="STRING" id="53326.A0A016TXD9"/>
<dbReference type="Proteomes" id="UP000024635">
    <property type="component" value="Unassembled WGS sequence"/>
</dbReference>
<protein>
    <submittedName>
        <fullName evidence="2">Uncharacterized protein</fullName>
    </submittedName>
</protein>
<reference evidence="3" key="1">
    <citation type="journal article" date="2015" name="Nat. Genet.">
        <title>The genome and transcriptome of the zoonotic hookworm Ancylostoma ceylanicum identify infection-specific gene families.</title>
        <authorList>
            <person name="Schwarz E.M."/>
            <person name="Hu Y."/>
            <person name="Antoshechkin I."/>
            <person name="Miller M.M."/>
            <person name="Sternberg P.W."/>
            <person name="Aroian R.V."/>
        </authorList>
    </citation>
    <scope>NUCLEOTIDE SEQUENCE</scope>
    <source>
        <strain evidence="3">HY135</strain>
    </source>
</reference>
<organism evidence="2 3">
    <name type="scientific">Ancylostoma ceylanicum</name>
    <dbReference type="NCBI Taxonomy" id="53326"/>
    <lineage>
        <taxon>Eukaryota</taxon>
        <taxon>Metazoa</taxon>
        <taxon>Ecdysozoa</taxon>
        <taxon>Nematoda</taxon>
        <taxon>Chromadorea</taxon>
        <taxon>Rhabditida</taxon>
        <taxon>Rhabditina</taxon>
        <taxon>Rhabditomorpha</taxon>
        <taxon>Strongyloidea</taxon>
        <taxon>Ancylostomatidae</taxon>
        <taxon>Ancylostomatinae</taxon>
        <taxon>Ancylostoma</taxon>
    </lineage>
</organism>
<feature type="compositionally biased region" description="Polar residues" evidence="1">
    <location>
        <begin position="119"/>
        <end position="133"/>
    </location>
</feature>
<accession>A0A016TXD9</accession>
<keyword evidence="3" id="KW-1185">Reference proteome</keyword>
<name>A0A016TXD9_9BILA</name>
<feature type="compositionally biased region" description="Basic and acidic residues" evidence="1">
    <location>
        <begin position="58"/>
        <end position="71"/>
    </location>
</feature>
<feature type="compositionally biased region" description="Basic and acidic residues" evidence="1">
    <location>
        <begin position="85"/>
        <end position="106"/>
    </location>
</feature>
<comment type="caution">
    <text evidence="2">The sequence shown here is derived from an EMBL/GenBank/DDBJ whole genome shotgun (WGS) entry which is preliminary data.</text>
</comment>
<sequence length="433" mass="49913">MVMNRDDLTTGASMDFTPPVSAFTEQFSNMSVNDKQWPDLGRDGDSGSACGGHGRRRRLDDRERRTRDSPRELTWEERIRKGAVQKERVEQRGFDRTERNDRDNRESNSLNGRYKGQRNGRSIGTGKTENNVKNPPLPPVQVERCPTANRSSRDHPSRSFASRGNRVADKLCNFDMGPRLTDAQTPLSYRQGIPLLVSRNAYYPARPPPFVCIPQQDQRFRNTWLDASLAINYPSIPLMDCAYAPCYRSRPPASGRSGYRYQCSRSNPAREIAKLRVQLSSSMKLGNYEPNVVKSEHANDSEEVWESETEEEKQKRWDSGVYWPFEKANLEKKRLEEEEKKRLEEEKMKRLEEEEKKKPEEEEEKRLEEEENGKLGEEEKTKLVEEEKRELEESQPAKETLEDAEDKTAGEDCAPKAEKSAETETVLLKEVAS</sequence>
<feature type="region of interest" description="Disordered" evidence="1">
    <location>
        <begin position="85"/>
        <end position="164"/>
    </location>
</feature>